<evidence type="ECO:0000313" key="2">
    <source>
        <dbReference type="Proteomes" id="UP000008457"/>
    </source>
</evidence>
<keyword evidence="2" id="KW-1185">Reference proteome</keyword>
<name>F4A2P2_MAHA5</name>
<sequence length="57" mass="6460">MGTMDNQKQLEGKTIVGVKILSKDGIVLFFDDESRAHIDMGNGEIKYMCKGREEARR</sequence>
<reference evidence="1 2" key="2">
    <citation type="journal article" date="2011" name="Stand. Genomic Sci.">
        <title>Complete genome sequence of Mahella australiensis type strain (50-1 BON).</title>
        <authorList>
            <person name="Sikorski J."/>
            <person name="Teshima H."/>
            <person name="Nolan M."/>
            <person name="Lucas S."/>
            <person name="Hammon N."/>
            <person name="Deshpande S."/>
            <person name="Cheng J.F."/>
            <person name="Pitluck S."/>
            <person name="Liolios K."/>
            <person name="Pagani I."/>
            <person name="Ivanova N."/>
            <person name="Huntemann M."/>
            <person name="Mavromatis K."/>
            <person name="Ovchinikova G."/>
            <person name="Pati A."/>
            <person name="Tapia R."/>
            <person name="Han C."/>
            <person name="Goodwin L."/>
            <person name="Chen A."/>
            <person name="Palaniappan K."/>
            <person name="Land M."/>
            <person name="Hauser L."/>
            <person name="Ngatchou-Djao O.D."/>
            <person name="Rohde M."/>
            <person name="Pukall R."/>
            <person name="Spring S."/>
            <person name="Abt B."/>
            <person name="Goker M."/>
            <person name="Detter J.C."/>
            <person name="Woyke T."/>
            <person name="Bristow J."/>
            <person name="Markowitz V."/>
            <person name="Hugenholtz P."/>
            <person name="Eisen J.A."/>
            <person name="Kyrpides N.C."/>
            <person name="Klenk H.P."/>
            <person name="Lapidus A."/>
        </authorList>
    </citation>
    <scope>NUCLEOTIDE SEQUENCE [LARGE SCALE GENOMIC DNA]</scope>
    <source>
        <strain evidence="2">DSM 15567 / CIP 107919 / 50-1 BON</strain>
    </source>
</reference>
<dbReference type="HOGENOM" id="CLU_2991367_0_0_9"/>
<gene>
    <name evidence="1" type="ordered locus">Mahau_1024</name>
</gene>
<reference evidence="2" key="1">
    <citation type="submission" date="2010-11" db="EMBL/GenBank/DDBJ databases">
        <title>The complete genome of Mahella australiensis DSM 15567.</title>
        <authorList>
            <consortium name="US DOE Joint Genome Institute (JGI-PGF)"/>
            <person name="Lucas S."/>
            <person name="Copeland A."/>
            <person name="Lapidus A."/>
            <person name="Bruce D."/>
            <person name="Goodwin L."/>
            <person name="Pitluck S."/>
            <person name="Kyrpides N."/>
            <person name="Mavromatis K."/>
            <person name="Pagani I."/>
            <person name="Ivanova N."/>
            <person name="Teshima H."/>
            <person name="Brettin T."/>
            <person name="Detter J.C."/>
            <person name="Han C."/>
            <person name="Tapia R."/>
            <person name="Land M."/>
            <person name="Hauser L."/>
            <person name="Markowitz V."/>
            <person name="Cheng J.-F."/>
            <person name="Hugenholtz P."/>
            <person name="Woyke T."/>
            <person name="Wu D."/>
            <person name="Spring S."/>
            <person name="Pukall R."/>
            <person name="Steenblock K."/>
            <person name="Schneider S."/>
            <person name="Klenk H.-P."/>
            <person name="Eisen J.A."/>
        </authorList>
    </citation>
    <scope>NUCLEOTIDE SEQUENCE [LARGE SCALE GENOMIC DNA]</scope>
    <source>
        <strain evidence="2">DSM 15567 / CIP 107919 / 50-1 BON</strain>
    </source>
</reference>
<dbReference type="Proteomes" id="UP000008457">
    <property type="component" value="Chromosome"/>
</dbReference>
<proteinExistence type="predicted"/>
<dbReference type="KEGG" id="mas:Mahau_1024"/>
<evidence type="ECO:0000313" key="1">
    <source>
        <dbReference type="EMBL" id="AEE96222.1"/>
    </source>
</evidence>
<organism evidence="1 2">
    <name type="scientific">Mahella australiensis (strain DSM 15567 / CIP 107919 / 50-1 BON)</name>
    <dbReference type="NCBI Taxonomy" id="697281"/>
    <lineage>
        <taxon>Bacteria</taxon>
        <taxon>Bacillati</taxon>
        <taxon>Bacillota</taxon>
        <taxon>Clostridia</taxon>
        <taxon>Thermoanaerobacterales</taxon>
        <taxon>Thermoanaerobacterales Family IV. Incertae Sedis</taxon>
        <taxon>Mahella</taxon>
    </lineage>
</organism>
<protein>
    <submittedName>
        <fullName evidence="1">Uncharacterized protein</fullName>
    </submittedName>
</protein>
<dbReference type="EMBL" id="CP002360">
    <property type="protein sequence ID" value="AEE96222.1"/>
    <property type="molecule type" value="Genomic_DNA"/>
</dbReference>
<dbReference type="STRING" id="697281.Mahau_1024"/>
<accession>F4A2P2</accession>
<dbReference type="AlphaFoldDB" id="F4A2P2"/>